<evidence type="ECO:0000256" key="1">
    <source>
        <dbReference type="ARBA" id="ARBA00022630"/>
    </source>
</evidence>
<organism evidence="4 5">
    <name type="scientific">Hoeflea phototrophica (strain DSM 17068 / NCIMB 14078 / DFL-43)</name>
    <dbReference type="NCBI Taxonomy" id="411684"/>
    <lineage>
        <taxon>Bacteria</taxon>
        <taxon>Pseudomonadati</taxon>
        <taxon>Pseudomonadota</taxon>
        <taxon>Alphaproteobacteria</taxon>
        <taxon>Hyphomicrobiales</taxon>
        <taxon>Rhizobiaceae</taxon>
        <taxon>Hoeflea</taxon>
    </lineage>
</organism>
<keyword evidence="4" id="KW-0223">Dioxygenase</keyword>
<accession>A9D8L0</accession>
<name>A9D8L0_HOEPD</name>
<dbReference type="InterPro" id="IPR013785">
    <property type="entry name" value="Aldolase_TIM"/>
</dbReference>
<dbReference type="OrthoDB" id="9778912at2"/>
<dbReference type="PANTHER" id="PTHR32332:SF20">
    <property type="entry name" value="2-NITROPROPANE DIOXYGENASE-LIKE PROTEIN"/>
    <property type="match status" value="1"/>
</dbReference>
<dbReference type="eggNOG" id="COG2070">
    <property type="taxonomic scope" value="Bacteria"/>
</dbReference>
<evidence type="ECO:0000256" key="2">
    <source>
        <dbReference type="ARBA" id="ARBA00022643"/>
    </source>
</evidence>
<evidence type="ECO:0000313" key="4">
    <source>
        <dbReference type="EMBL" id="EDQ32750.2"/>
    </source>
</evidence>
<gene>
    <name evidence="4" type="ORF">HPDFL43_07374</name>
</gene>
<dbReference type="HOGENOM" id="CLU_038732_9_2_5"/>
<dbReference type="InterPro" id="IPR004136">
    <property type="entry name" value="NMO"/>
</dbReference>
<keyword evidence="2" id="KW-0288">FMN</keyword>
<dbReference type="GO" id="GO:0018580">
    <property type="term" value="F:nitronate monooxygenase activity"/>
    <property type="evidence" value="ECO:0007669"/>
    <property type="project" value="InterPro"/>
</dbReference>
<comment type="caution">
    <text evidence="4">The sequence shown here is derived from an EMBL/GenBank/DDBJ whole genome shotgun (WGS) entry which is preliminary data.</text>
</comment>
<dbReference type="Gene3D" id="3.20.20.70">
    <property type="entry name" value="Aldolase class I"/>
    <property type="match status" value="1"/>
</dbReference>
<reference evidence="4 5" key="1">
    <citation type="submission" date="2007-10" db="EMBL/GenBank/DDBJ databases">
        <authorList>
            <person name="Wagner-Dobler I."/>
            <person name="Ferriera S."/>
            <person name="Johnson J."/>
            <person name="Kravitz S."/>
            <person name="Beeson K."/>
            <person name="Sutton G."/>
            <person name="Rogers Y.-H."/>
            <person name="Friedman R."/>
            <person name="Frazier M."/>
            <person name="Venter J.C."/>
        </authorList>
    </citation>
    <scope>NUCLEOTIDE SEQUENCE [LARGE SCALE GENOMIC DNA]</scope>
    <source>
        <strain evidence="4 5">DFL-43</strain>
    </source>
</reference>
<dbReference type="SUPFAM" id="SSF51412">
    <property type="entry name" value="Inosine monophosphate dehydrogenase (IMPDH)"/>
    <property type="match status" value="1"/>
</dbReference>
<dbReference type="AlphaFoldDB" id="A9D8L0"/>
<reference evidence="4 5" key="2">
    <citation type="submission" date="2012-06" db="EMBL/GenBank/DDBJ databases">
        <authorList>
            <person name="Fiebig A."/>
        </authorList>
    </citation>
    <scope>NUCLEOTIDE SEQUENCE [LARGE SCALE GENOMIC DNA]</scope>
    <source>
        <strain evidence="4 5">DFL-43</strain>
    </source>
</reference>
<dbReference type="Pfam" id="PF03060">
    <property type="entry name" value="NMO"/>
    <property type="match status" value="1"/>
</dbReference>
<dbReference type="Proteomes" id="UP000004291">
    <property type="component" value="Chromosome"/>
</dbReference>
<keyword evidence="1" id="KW-0285">Flavoprotein</keyword>
<dbReference type="GO" id="GO:0051213">
    <property type="term" value="F:dioxygenase activity"/>
    <property type="evidence" value="ECO:0007669"/>
    <property type="project" value="UniProtKB-KW"/>
</dbReference>
<dbReference type="EMBL" id="ABIA03000002">
    <property type="protein sequence ID" value="EDQ32750.2"/>
    <property type="molecule type" value="Genomic_DNA"/>
</dbReference>
<proteinExistence type="predicted"/>
<dbReference type="CDD" id="cd04730">
    <property type="entry name" value="NPD_like"/>
    <property type="match status" value="1"/>
</dbReference>
<protein>
    <submittedName>
        <fullName evidence="4">Dioxygenase</fullName>
    </submittedName>
</protein>
<keyword evidence="5" id="KW-1185">Reference proteome</keyword>
<dbReference type="PANTHER" id="PTHR32332">
    <property type="entry name" value="2-NITROPROPANE DIOXYGENASE"/>
    <property type="match status" value="1"/>
</dbReference>
<dbReference type="RefSeq" id="WP_040449184.1">
    <property type="nucleotide sequence ID" value="NZ_CM002917.1"/>
</dbReference>
<dbReference type="STRING" id="411684.HPDFL43_07374"/>
<keyword evidence="3" id="KW-0560">Oxidoreductase</keyword>
<evidence type="ECO:0000313" key="5">
    <source>
        <dbReference type="Proteomes" id="UP000004291"/>
    </source>
</evidence>
<sequence>MTTISTRLTEKYGLSVPIVQAGMAFAGMTPPLGIAVSEAGAMGSIAGVGIIPPEGVEMLVNGMNAGTARAYHVNFITIFTSQAHIDLMCQMKPKAVSFHWGHPQKAWIDQMHAAGIDVWEQVGSVTDAIAAVADGIDLVIAQGAEAGGHNYGTAGTIALTPAVVDAVGDRAVVLAAGGIADGRGLAASLMLGADGAWIGTRFVATREAAVAEEYKQRIVESDTADTDLTHIFGREHPDFNPIRVLRTPLVTEWNDKVDKIAVGAEHHPQIGEMDLLGQQVPLHRFTNMVPMQGATGAFDELPLLAGEGLGLIRDLPSAAEIVARMAAEAKQLLSKYQG</sequence>
<evidence type="ECO:0000256" key="3">
    <source>
        <dbReference type="ARBA" id="ARBA00023002"/>
    </source>
</evidence>